<dbReference type="Gene3D" id="3.30.420.10">
    <property type="entry name" value="Ribonuclease H-like superfamily/Ribonuclease H"/>
    <property type="match status" value="1"/>
</dbReference>
<dbReference type="GO" id="GO:0004519">
    <property type="term" value="F:endonuclease activity"/>
    <property type="evidence" value="ECO:0007669"/>
    <property type="project" value="UniProtKB-KW"/>
</dbReference>
<dbReference type="InterPro" id="IPR050951">
    <property type="entry name" value="Retrovirus_Pol_polyprotein"/>
</dbReference>
<dbReference type="GO" id="GO:0003964">
    <property type="term" value="F:RNA-directed DNA polymerase activity"/>
    <property type="evidence" value="ECO:0007669"/>
    <property type="project" value="UniProtKB-KW"/>
</dbReference>
<comment type="caution">
    <text evidence="9">The sequence shown here is derived from an EMBL/GenBank/DDBJ whole genome shotgun (WGS) entry which is preliminary data.</text>
</comment>
<evidence type="ECO:0000256" key="5">
    <source>
        <dbReference type="ARBA" id="ARBA00022801"/>
    </source>
</evidence>
<organism evidence="9 10">
    <name type="scientific">Austropuccinia psidii MF-1</name>
    <dbReference type="NCBI Taxonomy" id="1389203"/>
    <lineage>
        <taxon>Eukaryota</taxon>
        <taxon>Fungi</taxon>
        <taxon>Dikarya</taxon>
        <taxon>Basidiomycota</taxon>
        <taxon>Pucciniomycotina</taxon>
        <taxon>Pucciniomycetes</taxon>
        <taxon>Pucciniales</taxon>
        <taxon>Sphaerophragmiaceae</taxon>
        <taxon>Austropuccinia</taxon>
    </lineage>
</organism>
<name>A0A9Q3D269_9BASI</name>
<evidence type="ECO:0000256" key="2">
    <source>
        <dbReference type="ARBA" id="ARBA00022695"/>
    </source>
</evidence>
<dbReference type="PANTHER" id="PTHR37984:SF5">
    <property type="entry name" value="PROTEIN NYNRIN-LIKE"/>
    <property type="match status" value="1"/>
</dbReference>
<keyword evidence="5" id="KW-0378">Hydrolase</keyword>
<dbReference type="InterPro" id="IPR041373">
    <property type="entry name" value="RT_RNaseH"/>
</dbReference>
<dbReference type="AlphaFoldDB" id="A0A9Q3D269"/>
<accession>A0A9Q3D269</accession>
<dbReference type="GO" id="GO:0016787">
    <property type="term" value="F:hydrolase activity"/>
    <property type="evidence" value="ECO:0007669"/>
    <property type="project" value="UniProtKB-KW"/>
</dbReference>
<dbReference type="Pfam" id="PF17917">
    <property type="entry name" value="RT_RNaseH"/>
    <property type="match status" value="1"/>
</dbReference>
<keyword evidence="1" id="KW-0808">Transferase</keyword>
<reference evidence="9" key="1">
    <citation type="submission" date="2021-03" db="EMBL/GenBank/DDBJ databases">
        <title>Draft genome sequence of rust myrtle Austropuccinia psidii MF-1, a brazilian biotype.</title>
        <authorList>
            <person name="Quecine M.C."/>
            <person name="Pachon D.M.R."/>
            <person name="Bonatelli M.L."/>
            <person name="Correr F.H."/>
            <person name="Franceschini L.M."/>
            <person name="Leite T.F."/>
            <person name="Margarido G.R.A."/>
            <person name="Almeida C.A."/>
            <person name="Ferrarezi J.A."/>
            <person name="Labate C.A."/>
        </authorList>
    </citation>
    <scope>NUCLEOTIDE SEQUENCE</scope>
    <source>
        <strain evidence="9">MF-1</strain>
    </source>
</reference>
<dbReference type="Gene3D" id="1.10.340.70">
    <property type="match status" value="1"/>
</dbReference>
<dbReference type="SUPFAM" id="SSF53098">
    <property type="entry name" value="Ribonuclease H-like"/>
    <property type="match status" value="1"/>
</dbReference>
<evidence type="ECO:0000259" key="7">
    <source>
        <dbReference type="Pfam" id="PF17917"/>
    </source>
</evidence>
<dbReference type="InterPro" id="IPR036397">
    <property type="entry name" value="RNaseH_sf"/>
</dbReference>
<dbReference type="SUPFAM" id="SSF56672">
    <property type="entry name" value="DNA/RNA polymerases"/>
    <property type="match status" value="1"/>
</dbReference>
<dbReference type="Proteomes" id="UP000765509">
    <property type="component" value="Unassembled WGS sequence"/>
</dbReference>
<keyword evidence="3" id="KW-0540">Nuclease</keyword>
<protein>
    <recommendedName>
        <fullName evidence="11">Integrase catalytic domain-containing protein</fullName>
    </recommendedName>
</protein>
<evidence type="ECO:0000313" key="10">
    <source>
        <dbReference type="Proteomes" id="UP000765509"/>
    </source>
</evidence>
<evidence type="ECO:0000256" key="3">
    <source>
        <dbReference type="ARBA" id="ARBA00022722"/>
    </source>
</evidence>
<keyword evidence="10" id="KW-1185">Reference proteome</keyword>
<dbReference type="EMBL" id="AVOT02013119">
    <property type="protein sequence ID" value="MBW0495481.1"/>
    <property type="molecule type" value="Genomic_DNA"/>
</dbReference>
<evidence type="ECO:0000259" key="8">
    <source>
        <dbReference type="Pfam" id="PF17921"/>
    </source>
</evidence>
<dbReference type="CDD" id="cd09274">
    <property type="entry name" value="RNase_HI_RT_Ty3"/>
    <property type="match status" value="1"/>
</dbReference>
<gene>
    <name evidence="9" type="ORF">O181_035196</name>
</gene>
<dbReference type="GO" id="GO:0003676">
    <property type="term" value="F:nucleic acid binding"/>
    <property type="evidence" value="ECO:0007669"/>
    <property type="project" value="InterPro"/>
</dbReference>
<dbReference type="InterPro" id="IPR043502">
    <property type="entry name" value="DNA/RNA_pol_sf"/>
</dbReference>
<dbReference type="InterPro" id="IPR012337">
    <property type="entry name" value="RNaseH-like_sf"/>
</dbReference>
<sequence>MNDIEAKVNLDTGAFCICVGKDYLQAILPRWKSHLLPIEVVQFSICSNNMYPLGILDTNTVFPHPAGSVRIKTEILVLHNCTSQHIILGNDYLNIYGIEINNHKYRYFTIGENKRQKVAFSNMPKQISVMSSVKDTYKKEFVDNQLVEAQIHQSLSPKMRHEVDITFNIDRPYPPVLRRPAYPASTRAREALEKNIQELIQLGVLRKFYIDACGDGLGAALHHLQIIDDKPTEVPVCYISRQIKPTEARYGASQMEFLCLVWAVEKLYYYLDGSVFEVITNCNSVKSILNMKTPNRHILKGQIAIQEFRGNMTIVHKSGNIHKNSDGLSRWELANTPDNPGYVPLEAEPQIPIEGINTPDIWNEFFEEVREFYKKDRNCHIWTSLLDKNCKDTSLVNALDEVWKNSYSEGRSHLFDGIIYQRIKHSCVMTFCSRFLINTILHKFHDSIYSGHLSEDRTLEKVKNCAWWPSWRKDKIEYCHTWDRCQKSKRSTGKKFGLMIHIQEPKYPWELAHMDWVTALPPSCDKSYNACLVIVDWISKTPIFLPSHKDYTAMDTALLLWGRVISHTGLFKNIISERDPKFKSALWTNIHRLFGNELSFSTA</sequence>
<dbReference type="PANTHER" id="PTHR37984">
    <property type="entry name" value="PROTEIN CBG26694"/>
    <property type="match status" value="1"/>
</dbReference>
<keyword evidence="6" id="KW-0695">RNA-directed DNA polymerase</keyword>
<feature type="domain" description="Reverse transcriptase RNase H-like" evidence="7">
    <location>
        <begin position="209"/>
        <end position="308"/>
    </location>
</feature>
<keyword evidence="4" id="KW-0255">Endonuclease</keyword>
<dbReference type="InterPro" id="IPR041588">
    <property type="entry name" value="Integrase_H2C2"/>
</dbReference>
<evidence type="ECO:0000256" key="4">
    <source>
        <dbReference type="ARBA" id="ARBA00022759"/>
    </source>
</evidence>
<evidence type="ECO:0000256" key="6">
    <source>
        <dbReference type="ARBA" id="ARBA00022918"/>
    </source>
</evidence>
<evidence type="ECO:0000256" key="1">
    <source>
        <dbReference type="ARBA" id="ARBA00022679"/>
    </source>
</evidence>
<evidence type="ECO:0000313" key="9">
    <source>
        <dbReference type="EMBL" id="MBW0495481.1"/>
    </source>
</evidence>
<proteinExistence type="predicted"/>
<keyword evidence="2" id="KW-0548">Nucleotidyltransferase</keyword>
<feature type="domain" description="Integrase zinc-binding" evidence="8">
    <location>
        <begin position="436"/>
        <end position="490"/>
    </location>
</feature>
<evidence type="ECO:0008006" key="11">
    <source>
        <dbReference type="Google" id="ProtNLM"/>
    </source>
</evidence>
<dbReference type="Pfam" id="PF17921">
    <property type="entry name" value="Integrase_H2C2"/>
    <property type="match status" value="1"/>
</dbReference>